<sequence>MYLLAIVCAVVGGPDLLTVLLALAQILIAMIYLAACKPSVAGRSDCIGAGK</sequence>
<feature type="transmembrane region" description="Helical" evidence="1">
    <location>
        <begin position="16"/>
        <end position="35"/>
    </location>
</feature>
<reference evidence="2 3" key="1">
    <citation type="submission" date="2020-08" db="EMBL/GenBank/DDBJ databases">
        <title>Genomic Encyclopedia of Type Strains, Phase IV (KMG-IV): sequencing the most valuable type-strain genomes for metagenomic binning, comparative biology and taxonomic classification.</title>
        <authorList>
            <person name="Goeker M."/>
        </authorList>
    </citation>
    <scope>NUCLEOTIDE SEQUENCE [LARGE SCALE GENOMIC DNA]</scope>
    <source>
        <strain evidence="2 3">DSM 23240</strain>
    </source>
</reference>
<dbReference type="EMBL" id="JACHHQ010000004">
    <property type="protein sequence ID" value="MBB5200250.1"/>
    <property type="molecule type" value="Genomic_DNA"/>
</dbReference>
<keyword evidence="3" id="KW-1185">Reference proteome</keyword>
<dbReference type="Proteomes" id="UP000571084">
    <property type="component" value="Unassembled WGS sequence"/>
</dbReference>
<accession>A0A840RUQ4</accession>
<keyword evidence="1" id="KW-1133">Transmembrane helix</keyword>
<evidence type="ECO:0000313" key="2">
    <source>
        <dbReference type="EMBL" id="MBB5200250.1"/>
    </source>
</evidence>
<comment type="caution">
    <text evidence="2">The sequence shown here is derived from an EMBL/GenBank/DDBJ whole genome shotgun (WGS) entry which is preliminary data.</text>
</comment>
<evidence type="ECO:0000256" key="1">
    <source>
        <dbReference type="SAM" id="Phobius"/>
    </source>
</evidence>
<organism evidence="2 3">
    <name type="scientific">Glaciimonas immobilis</name>
    <dbReference type="NCBI Taxonomy" id="728004"/>
    <lineage>
        <taxon>Bacteria</taxon>
        <taxon>Pseudomonadati</taxon>
        <taxon>Pseudomonadota</taxon>
        <taxon>Betaproteobacteria</taxon>
        <taxon>Burkholderiales</taxon>
        <taxon>Oxalobacteraceae</taxon>
        <taxon>Glaciimonas</taxon>
    </lineage>
</organism>
<protein>
    <submittedName>
        <fullName evidence="2">Uncharacterized protein</fullName>
    </submittedName>
</protein>
<proteinExistence type="predicted"/>
<dbReference type="AlphaFoldDB" id="A0A840RUQ4"/>
<keyword evidence="1" id="KW-0472">Membrane</keyword>
<name>A0A840RUQ4_9BURK</name>
<keyword evidence="1" id="KW-0812">Transmembrane</keyword>
<evidence type="ECO:0000313" key="3">
    <source>
        <dbReference type="Proteomes" id="UP000571084"/>
    </source>
</evidence>
<gene>
    <name evidence="2" type="ORF">HNR39_002085</name>
</gene>
<dbReference type="RefSeq" id="WP_168051500.1">
    <property type="nucleotide sequence ID" value="NZ_JACHHQ010000004.1"/>
</dbReference>